<dbReference type="PANTHER" id="PTHR34595">
    <property type="entry name" value="BLR5612 PROTEIN"/>
    <property type="match status" value="1"/>
</dbReference>
<reference evidence="2" key="1">
    <citation type="submission" date="2023-03" db="EMBL/GenBank/DDBJ databases">
        <title>Multiphase analysis and comparison of six strains from genera Psychromarinibacter, Lutimaribacter, and Maritimibacter, including a novel species: Psychromarinibacter sediminicola sp. nov.</title>
        <authorList>
            <person name="Wang Y.-H."/>
            <person name="Ye M.-Q."/>
            <person name="Du Z.-J."/>
        </authorList>
    </citation>
    <scope>NUCLEOTIDE SEQUENCE</scope>
    <source>
        <strain evidence="2">C21-152</strain>
    </source>
</reference>
<accession>A0AAE3NQ62</accession>
<name>A0AAE3NQ62_9RHOB</name>
<dbReference type="Pfam" id="PF04168">
    <property type="entry name" value="Alpha-E"/>
    <property type="match status" value="1"/>
</dbReference>
<dbReference type="InterPro" id="IPR007296">
    <property type="entry name" value="DUF403"/>
</dbReference>
<dbReference type="PANTHER" id="PTHR34595:SF7">
    <property type="entry name" value="SLL1039 PROTEIN"/>
    <property type="match status" value="1"/>
</dbReference>
<dbReference type="AlphaFoldDB" id="A0AAE3NQ62"/>
<dbReference type="InterPro" id="IPR051680">
    <property type="entry name" value="ATP-dep_Glu-Cys_Ligase-2"/>
</dbReference>
<proteinExistence type="predicted"/>
<sequence>MLSRTAENLFWIGRYLERAEANARLLEVGARNALLPNIGGGYRNEWESVLVAGGTYAAFREKYGDAVQRNIESHMFFDKDNPSSILSCVTAARENGRIVRTAITGQVWDALNGAFQEIREMQRTERSQLPLADLTDWTMRTAALVRGATQVSMLRNDGFQFLRLGYAVERADNTARLLDVKYYVLLPEVTYVGTGLDNYQWTTLLRALSSYRAFNHAYGGEITAWKIAEFLILNTQCPRSLLSCVSEVNESLDVLARAYHRTTGAQTEVRGMLGELAEARVDDILREGLHEFLQRFIDRTRRLAEAIRASYLTGRIA</sequence>
<protein>
    <submittedName>
        <fullName evidence="2">Alpha-E domain-containing protein</fullName>
    </submittedName>
</protein>
<dbReference type="EMBL" id="JARGYC010000012">
    <property type="protein sequence ID" value="MDF0600396.1"/>
    <property type="molecule type" value="Genomic_DNA"/>
</dbReference>
<keyword evidence="3" id="KW-1185">Reference proteome</keyword>
<gene>
    <name evidence="2" type="ORF">P1J78_06615</name>
</gene>
<evidence type="ECO:0000313" key="2">
    <source>
        <dbReference type="EMBL" id="MDF0600396.1"/>
    </source>
</evidence>
<evidence type="ECO:0000259" key="1">
    <source>
        <dbReference type="Pfam" id="PF04168"/>
    </source>
</evidence>
<dbReference type="Proteomes" id="UP001220964">
    <property type="component" value="Unassembled WGS sequence"/>
</dbReference>
<evidence type="ECO:0000313" key="3">
    <source>
        <dbReference type="Proteomes" id="UP001220964"/>
    </source>
</evidence>
<organism evidence="2 3">
    <name type="scientific">Psychromarinibacter sediminicola</name>
    <dbReference type="NCBI Taxonomy" id="3033385"/>
    <lineage>
        <taxon>Bacteria</taxon>
        <taxon>Pseudomonadati</taxon>
        <taxon>Pseudomonadota</taxon>
        <taxon>Alphaproteobacteria</taxon>
        <taxon>Rhodobacterales</taxon>
        <taxon>Paracoccaceae</taxon>
        <taxon>Psychromarinibacter</taxon>
    </lineage>
</organism>
<comment type="caution">
    <text evidence="2">The sequence shown here is derived from an EMBL/GenBank/DDBJ whole genome shotgun (WGS) entry which is preliminary data.</text>
</comment>
<dbReference type="RefSeq" id="WP_275566540.1">
    <property type="nucleotide sequence ID" value="NZ_JARGYC010000012.1"/>
</dbReference>
<feature type="domain" description="DUF403" evidence="1">
    <location>
        <begin position="1"/>
        <end position="312"/>
    </location>
</feature>